<dbReference type="InterPro" id="IPR055346">
    <property type="entry name" value="Fe-S_cluster_assembly_SufBD"/>
</dbReference>
<sequence length="378" mass="41820">MDVGMDLLFLHPRDGVTTLGQPIPDVTVNGRDFSQQWGRRSPLGVTAAMNEKTIGLLMIPILVLLAAMRSSSLKKNRKITNFTKSQSSKKHITAVCGSVQGDGRSLCQASDRELVLRVPAGTEEKLQLHRDATFPNMSVVVEEGASLTLRESVDAGGRTQVYLQAGARLDHTLHQTRGDCSTVVRQDGGSKYNQTRLVIPDSDGATHTTDIEVNGPDCVSDVHSVHVVAREGVHTESDSNCNFLSTGTRARQTHRAVLCGPKSRSSWKSTFMVNKIAQQTDANQECKALLLDRTARMTARPELRIQADDVKVTHGAALSTTIDPKQLFYLTSRGVPRSRARWLYVNGFLEDTLTRVDDLEDREWLREKVEKAINDFEK</sequence>
<name>C5LM97_PERM5</name>
<dbReference type="InterPro" id="IPR000825">
    <property type="entry name" value="SUF_FeS_clus_asmbl_SufBD_core"/>
</dbReference>
<dbReference type="SUPFAM" id="SSF101960">
    <property type="entry name" value="Stabilizer of iron transporter SufD"/>
    <property type="match status" value="1"/>
</dbReference>
<dbReference type="InterPro" id="IPR037284">
    <property type="entry name" value="SUF_FeS_clus_asmbl_SufBD_sf"/>
</dbReference>
<feature type="domain" description="SUF system FeS cluster assembly SufBD core" evidence="1">
    <location>
        <begin position="131"/>
        <end position="348"/>
    </location>
</feature>
<evidence type="ECO:0000313" key="2">
    <source>
        <dbReference type="EMBL" id="EER02109.1"/>
    </source>
</evidence>
<gene>
    <name evidence="2" type="ORF">Pmar_PMAR028488</name>
</gene>
<dbReference type="GeneID" id="9054920"/>
<dbReference type="Proteomes" id="UP000007800">
    <property type="component" value="Unassembled WGS sequence"/>
</dbReference>
<evidence type="ECO:0000259" key="1">
    <source>
        <dbReference type="Pfam" id="PF01458"/>
    </source>
</evidence>
<dbReference type="RefSeq" id="XP_002769391.1">
    <property type="nucleotide sequence ID" value="XM_002769345.1"/>
</dbReference>
<dbReference type="PANTHER" id="PTHR43575">
    <property type="entry name" value="PROTEIN ABCI7, CHLOROPLASTIC"/>
    <property type="match status" value="1"/>
</dbReference>
<dbReference type="PANTHER" id="PTHR43575:SF1">
    <property type="entry name" value="PROTEIN ABCI7, CHLOROPLASTIC"/>
    <property type="match status" value="1"/>
</dbReference>
<dbReference type="InParanoid" id="C5LM97"/>
<proteinExistence type="predicted"/>
<keyword evidence="3" id="KW-1185">Reference proteome</keyword>
<dbReference type="Pfam" id="PF01458">
    <property type="entry name" value="SUFBD_core"/>
    <property type="match status" value="1"/>
</dbReference>
<dbReference type="AlphaFoldDB" id="C5LM97"/>
<protein>
    <recommendedName>
        <fullName evidence="1">SUF system FeS cluster assembly SufBD core domain-containing protein</fullName>
    </recommendedName>
</protein>
<reference evidence="2 3" key="1">
    <citation type="submission" date="2008-07" db="EMBL/GenBank/DDBJ databases">
        <authorList>
            <person name="El-Sayed N."/>
            <person name="Caler E."/>
            <person name="Inman J."/>
            <person name="Amedeo P."/>
            <person name="Hass B."/>
            <person name="Wortman J."/>
        </authorList>
    </citation>
    <scope>NUCLEOTIDE SEQUENCE [LARGE SCALE GENOMIC DNA]</scope>
    <source>
        <strain evidence="3">ATCC 50983 / TXsc</strain>
    </source>
</reference>
<evidence type="ECO:0000313" key="3">
    <source>
        <dbReference type="Proteomes" id="UP000007800"/>
    </source>
</evidence>
<dbReference type="GO" id="GO:0016226">
    <property type="term" value="P:iron-sulfur cluster assembly"/>
    <property type="evidence" value="ECO:0007669"/>
    <property type="project" value="InterPro"/>
</dbReference>
<dbReference type="EMBL" id="GG683442">
    <property type="protein sequence ID" value="EER02109.1"/>
    <property type="molecule type" value="Genomic_DNA"/>
</dbReference>
<accession>C5LM97</accession>
<dbReference type="OrthoDB" id="2510at2759"/>
<organism evidence="3">
    <name type="scientific">Perkinsus marinus (strain ATCC 50983 / TXsc)</name>
    <dbReference type="NCBI Taxonomy" id="423536"/>
    <lineage>
        <taxon>Eukaryota</taxon>
        <taxon>Sar</taxon>
        <taxon>Alveolata</taxon>
        <taxon>Perkinsozoa</taxon>
        <taxon>Perkinsea</taxon>
        <taxon>Perkinsida</taxon>
        <taxon>Perkinsidae</taxon>
        <taxon>Perkinsus</taxon>
    </lineage>
</organism>